<dbReference type="PANTHER" id="PTHR34094">
    <property type="match status" value="1"/>
</dbReference>
<dbReference type="Proteomes" id="UP000243528">
    <property type="component" value="Unassembled WGS sequence"/>
</dbReference>
<dbReference type="Pfam" id="PF13349">
    <property type="entry name" value="DUF4097"/>
    <property type="match status" value="2"/>
</dbReference>
<evidence type="ECO:0000259" key="1">
    <source>
        <dbReference type="Pfam" id="PF13349"/>
    </source>
</evidence>
<comment type="caution">
    <text evidence="2">The sequence shown here is derived from an EMBL/GenBank/DDBJ whole genome shotgun (WGS) entry which is preliminary data.</text>
</comment>
<evidence type="ECO:0000313" key="2">
    <source>
        <dbReference type="EMBL" id="PSK92414.1"/>
    </source>
</evidence>
<keyword evidence="3" id="KW-1185">Reference proteome</keyword>
<organism evidence="2 3">
    <name type="scientific">Haloactinopolyspora alba</name>
    <dbReference type="NCBI Taxonomy" id="648780"/>
    <lineage>
        <taxon>Bacteria</taxon>
        <taxon>Bacillati</taxon>
        <taxon>Actinomycetota</taxon>
        <taxon>Actinomycetes</taxon>
        <taxon>Jiangellales</taxon>
        <taxon>Jiangellaceae</taxon>
        <taxon>Haloactinopolyspora</taxon>
    </lineage>
</organism>
<dbReference type="AlphaFoldDB" id="A0A2P8D5B5"/>
<accession>A0A2P8D5B5</accession>
<dbReference type="PANTHER" id="PTHR34094:SF1">
    <property type="entry name" value="PROTEIN FAM185A"/>
    <property type="match status" value="1"/>
</dbReference>
<feature type="domain" description="DUF4097" evidence="1">
    <location>
        <begin position="17"/>
        <end position="104"/>
    </location>
</feature>
<name>A0A2P8D5B5_9ACTN</name>
<feature type="domain" description="DUF4097" evidence="1">
    <location>
        <begin position="108"/>
        <end position="280"/>
    </location>
</feature>
<gene>
    <name evidence="2" type="ORF">CLV30_13230</name>
</gene>
<protein>
    <submittedName>
        <fullName evidence="2">Putative adhesin</fullName>
    </submittedName>
</protein>
<reference evidence="2 3" key="1">
    <citation type="submission" date="2018-03" db="EMBL/GenBank/DDBJ databases">
        <title>Genomic Encyclopedia of Archaeal and Bacterial Type Strains, Phase II (KMG-II): from individual species to whole genera.</title>
        <authorList>
            <person name="Goeker M."/>
        </authorList>
    </citation>
    <scope>NUCLEOTIDE SEQUENCE [LARGE SCALE GENOMIC DNA]</scope>
    <source>
        <strain evidence="2 3">DSM 45211</strain>
    </source>
</reference>
<dbReference type="InterPro" id="IPR025164">
    <property type="entry name" value="Toastrack_DUF4097"/>
</dbReference>
<evidence type="ECO:0000313" key="3">
    <source>
        <dbReference type="Proteomes" id="UP000243528"/>
    </source>
</evidence>
<sequence length="284" mass="28488">MSHDEYPVTFAVDGPVELSVRQTSGDLTVTAADTTDATVDLRASGPHADELIAQTTVAYRSGTLKIETPKRLRGLDLGRSSVDIRVTVPNGSDVDAHSASGDVETTGTVGALATKTGSGDVATESCTEARARTGSGSVHVGRCASAVVHTGSGDVRIEQAADSHVELDTGSGDITVGGTVSGGHVSCASGDLELGAVDGTVELKTASGEITVARAVQGEIRATSTSGDISVGVAEGTAAHLDASSVSGKVRSELDETDAPAASDRTLALSARAVSGSVTVHRAH</sequence>
<proteinExistence type="predicted"/>
<dbReference type="RefSeq" id="WP_165358574.1">
    <property type="nucleotide sequence ID" value="NZ_ML142906.1"/>
</dbReference>
<dbReference type="EMBL" id="PYGE01000032">
    <property type="protein sequence ID" value="PSK92414.1"/>
    <property type="molecule type" value="Genomic_DNA"/>
</dbReference>